<evidence type="ECO:0000313" key="2">
    <source>
        <dbReference type="EnsemblMetazoa" id="Aqu2.1.40530_001"/>
    </source>
</evidence>
<protein>
    <recommendedName>
        <fullName evidence="1">Transposable element P transposase-like GTP-binding insertion domain-containing protein</fullName>
    </recommendedName>
</protein>
<dbReference type="InParanoid" id="A0A1X7VL28"/>
<dbReference type="InterPro" id="IPR048366">
    <property type="entry name" value="TNP-like_GBD"/>
</dbReference>
<accession>A0A1X7VL28</accession>
<feature type="domain" description="Transposable element P transposase-like GTP-binding insertion" evidence="1">
    <location>
        <begin position="1"/>
        <end position="48"/>
    </location>
</feature>
<reference evidence="2" key="1">
    <citation type="submission" date="2017-05" db="UniProtKB">
        <authorList>
            <consortium name="EnsemblMetazoa"/>
        </authorList>
    </citation>
    <scope>IDENTIFICATION</scope>
</reference>
<proteinExistence type="predicted"/>
<evidence type="ECO:0000259" key="1">
    <source>
        <dbReference type="Pfam" id="PF21788"/>
    </source>
</evidence>
<sequence length="83" mass="9541">MQVDLASEVLSASVSKALELVVGEEAAETVKFADYFDKFFDALNVSNFDEGKRSTYPFQAPYRSKNDFRLKWLKEDFLGYIDK</sequence>
<name>A0A1X7VL28_AMPQE</name>
<dbReference type="EnsemblMetazoa" id="Aqu2.1.40530_001">
    <property type="protein sequence ID" value="Aqu2.1.40530_001"/>
    <property type="gene ID" value="Aqu2.1.40530"/>
</dbReference>
<dbReference type="AlphaFoldDB" id="A0A1X7VL28"/>
<organism evidence="2">
    <name type="scientific">Amphimedon queenslandica</name>
    <name type="common">Sponge</name>
    <dbReference type="NCBI Taxonomy" id="400682"/>
    <lineage>
        <taxon>Eukaryota</taxon>
        <taxon>Metazoa</taxon>
        <taxon>Porifera</taxon>
        <taxon>Demospongiae</taxon>
        <taxon>Heteroscleromorpha</taxon>
        <taxon>Haplosclerida</taxon>
        <taxon>Niphatidae</taxon>
        <taxon>Amphimedon</taxon>
    </lineage>
</organism>
<dbReference type="Pfam" id="PF21788">
    <property type="entry name" value="TNP-like_GBD"/>
    <property type="match status" value="1"/>
</dbReference>